<dbReference type="EMBL" id="BMMF01000006">
    <property type="protein sequence ID" value="GGK36331.1"/>
    <property type="molecule type" value="Genomic_DNA"/>
</dbReference>
<dbReference type="RefSeq" id="WP_188913218.1">
    <property type="nucleotide sequence ID" value="NZ_BMMF01000006.1"/>
</dbReference>
<sequence>MRLTSDFVVSALIRQAGVALVPAMLRRRGAAEAGAIFVKVDRLDGTADLYGPAPQSLVDEEATGERLFSPLLEGATPLDVEERMIKEIRFDPDLWLVEIEDREGRPFVPLARDAG</sequence>
<gene>
    <name evidence="1" type="ORF">GCM10011322_24130</name>
</gene>
<dbReference type="AlphaFoldDB" id="A0A917Q8P0"/>
<dbReference type="Proteomes" id="UP000600449">
    <property type="component" value="Unassembled WGS sequence"/>
</dbReference>
<accession>A0A917Q8P0</accession>
<reference evidence="1 2" key="1">
    <citation type="journal article" date="2014" name="Int. J. Syst. Evol. Microbiol.">
        <title>Complete genome sequence of Corynebacterium casei LMG S-19264T (=DSM 44701T), isolated from a smear-ripened cheese.</title>
        <authorList>
            <consortium name="US DOE Joint Genome Institute (JGI-PGF)"/>
            <person name="Walter F."/>
            <person name="Albersmeier A."/>
            <person name="Kalinowski J."/>
            <person name="Ruckert C."/>
        </authorList>
    </citation>
    <scope>NUCLEOTIDE SEQUENCE [LARGE SCALE GENOMIC DNA]</scope>
    <source>
        <strain evidence="1 2">CGMCC 1.9161</strain>
    </source>
</reference>
<keyword evidence="2" id="KW-1185">Reference proteome</keyword>
<name>A0A917Q8P0_9HYPH</name>
<organism evidence="1 2">
    <name type="scientific">Salinarimonas ramus</name>
    <dbReference type="NCBI Taxonomy" id="690164"/>
    <lineage>
        <taxon>Bacteria</taxon>
        <taxon>Pseudomonadati</taxon>
        <taxon>Pseudomonadota</taxon>
        <taxon>Alphaproteobacteria</taxon>
        <taxon>Hyphomicrobiales</taxon>
        <taxon>Salinarimonadaceae</taxon>
        <taxon>Salinarimonas</taxon>
    </lineage>
</organism>
<evidence type="ECO:0000313" key="2">
    <source>
        <dbReference type="Proteomes" id="UP000600449"/>
    </source>
</evidence>
<proteinExistence type="predicted"/>
<dbReference type="InterPro" id="IPR009964">
    <property type="entry name" value="DUF1491"/>
</dbReference>
<evidence type="ECO:0000313" key="1">
    <source>
        <dbReference type="EMBL" id="GGK36331.1"/>
    </source>
</evidence>
<protein>
    <recommendedName>
        <fullName evidence="3">DUF1491 family protein</fullName>
    </recommendedName>
</protein>
<dbReference type="Pfam" id="PF07372">
    <property type="entry name" value="DUF1491"/>
    <property type="match status" value="1"/>
</dbReference>
<dbReference type="Gene3D" id="3.40.1530.20">
    <property type="entry name" value="Protein of unknown function (DUF1491)"/>
    <property type="match status" value="1"/>
</dbReference>
<evidence type="ECO:0008006" key="3">
    <source>
        <dbReference type="Google" id="ProtNLM"/>
    </source>
</evidence>
<comment type="caution">
    <text evidence="1">The sequence shown here is derived from an EMBL/GenBank/DDBJ whole genome shotgun (WGS) entry which is preliminary data.</text>
</comment>